<protein>
    <submittedName>
        <fullName evidence="1">Uncharacterized protein</fullName>
    </submittedName>
</protein>
<keyword evidence="2" id="KW-1185">Reference proteome</keyword>
<accession>A0ACD3A892</accession>
<evidence type="ECO:0000313" key="2">
    <source>
        <dbReference type="Proteomes" id="UP000308600"/>
    </source>
</evidence>
<sequence length="314" mass="34931">MEGTASATFPFEFPPELERSIFEIAALSDPKTAVFLLSVCRTIHEWIGTITYRTLTHVLLPIGKKYPDLAWYQRHGKFIRHILFSGSDDIVPFLACCPHLENIAIWGQESPADMDGVLDVVTGLKSQSTTLLTTLSLSLDWLFADAYNTATIQSGAHLLHDGDSESQTPLPFQFTPTFGQYPLLRHITHLELLDPCQSWATYKGLASMPSLTHLCIARESATIFTIGALKECRYLKALILMETFTPSDTERGGTCRLLNQARVEEDLRDLEGDMKSLGAERIVVMGVIYTEDWTNGANGSKSMWTLADEVIAGR</sequence>
<proteinExistence type="predicted"/>
<reference evidence="1 2" key="1">
    <citation type="journal article" date="2019" name="Nat. Ecol. Evol.">
        <title>Megaphylogeny resolves global patterns of mushroom evolution.</title>
        <authorList>
            <person name="Varga T."/>
            <person name="Krizsan K."/>
            <person name="Foldi C."/>
            <person name="Dima B."/>
            <person name="Sanchez-Garcia M."/>
            <person name="Sanchez-Ramirez S."/>
            <person name="Szollosi G.J."/>
            <person name="Szarkandi J.G."/>
            <person name="Papp V."/>
            <person name="Albert L."/>
            <person name="Andreopoulos W."/>
            <person name="Angelini C."/>
            <person name="Antonin V."/>
            <person name="Barry K.W."/>
            <person name="Bougher N.L."/>
            <person name="Buchanan P."/>
            <person name="Buyck B."/>
            <person name="Bense V."/>
            <person name="Catcheside P."/>
            <person name="Chovatia M."/>
            <person name="Cooper J."/>
            <person name="Damon W."/>
            <person name="Desjardin D."/>
            <person name="Finy P."/>
            <person name="Geml J."/>
            <person name="Haridas S."/>
            <person name="Hughes K."/>
            <person name="Justo A."/>
            <person name="Karasinski D."/>
            <person name="Kautmanova I."/>
            <person name="Kiss B."/>
            <person name="Kocsube S."/>
            <person name="Kotiranta H."/>
            <person name="LaButti K.M."/>
            <person name="Lechner B.E."/>
            <person name="Liimatainen K."/>
            <person name="Lipzen A."/>
            <person name="Lukacs Z."/>
            <person name="Mihaltcheva S."/>
            <person name="Morgado L.N."/>
            <person name="Niskanen T."/>
            <person name="Noordeloos M.E."/>
            <person name="Ohm R.A."/>
            <person name="Ortiz-Santana B."/>
            <person name="Ovrebo C."/>
            <person name="Racz N."/>
            <person name="Riley R."/>
            <person name="Savchenko A."/>
            <person name="Shiryaev A."/>
            <person name="Soop K."/>
            <person name="Spirin V."/>
            <person name="Szebenyi C."/>
            <person name="Tomsovsky M."/>
            <person name="Tulloss R.E."/>
            <person name="Uehling J."/>
            <person name="Grigoriev I.V."/>
            <person name="Vagvolgyi C."/>
            <person name="Papp T."/>
            <person name="Martin F.M."/>
            <person name="Miettinen O."/>
            <person name="Hibbett D.S."/>
            <person name="Nagy L.G."/>
        </authorList>
    </citation>
    <scope>NUCLEOTIDE SEQUENCE [LARGE SCALE GENOMIC DNA]</scope>
    <source>
        <strain evidence="1 2">NL-1719</strain>
    </source>
</reference>
<dbReference type="EMBL" id="ML208624">
    <property type="protein sequence ID" value="TFK61854.1"/>
    <property type="molecule type" value="Genomic_DNA"/>
</dbReference>
<evidence type="ECO:0000313" key="1">
    <source>
        <dbReference type="EMBL" id="TFK61854.1"/>
    </source>
</evidence>
<name>A0ACD3A892_9AGAR</name>
<dbReference type="Proteomes" id="UP000308600">
    <property type="component" value="Unassembled WGS sequence"/>
</dbReference>
<organism evidence="1 2">
    <name type="scientific">Pluteus cervinus</name>
    <dbReference type="NCBI Taxonomy" id="181527"/>
    <lineage>
        <taxon>Eukaryota</taxon>
        <taxon>Fungi</taxon>
        <taxon>Dikarya</taxon>
        <taxon>Basidiomycota</taxon>
        <taxon>Agaricomycotina</taxon>
        <taxon>Agaricomycetes</taxon>
        <taxon>Agaricomycetidae</taxon>
        <taxon>Agaricales</taxon>
        <taxon>Pluteineae</taxon>
        <taxon>Pluteaceae</taxon>
        <taxon>Pluteus</taxon>
    </lineage>
</organism>
<gene>
    <name evidence="1" type="ORF">BDN72DRAFT_964931</name>
</gene>